<dbReference type="AlphaFoldDB" id="A0A3A6VXD8"/>
<gene>
    <name evidence="1" type="ORF">D1H98_02170</name>
</gene>
<name>A0A3A6VXD8_LEGPN</name>
<dbReference type="EMBL" id="QWDR01000001">
    <property type="protein sequence ID" value="RJY33638.1"/>
    <property type="molecule type" value="Genomic_DNA"/>
</dbReference>
<proteinExistence type="predicted"/>
<sequence length="37" mass="4219">MDFNSSLTTNGLILGMKEELTLAMNHRYEDICLSLPF</sequence>
<evidence type="ECO:0000313" key="1">
    <source>
        <dbReference type="EMBL" id="RJY33638.1"/>
    </source>
</evidence>
<evidence type="ECO:0000313" key="2">
    <source>
        <dbReference type="Proteomes" id="UP000277145"/>
    </source>
</evidence>
<organism evidence="1 2">
    <name type="scientific">Legionella pneumophila subsp. pneumophila</name>
    <dbReference type="NCBI Taxonomy" id="91891"/>
    <lineage>
        <taxon>Bacteria</taxon>
        <taxon>Pseudomonadati</taxon>
        <taxon>Pseudomonadota</taxon>
        <taxon>Gammaproteobacteria</taxon>
        <taxon>Legionellales</taxon>
        <taxon>Legionellaceae</taxon>
        <taxon>Legionella</taxon>
    </lineage>
</organism>
<protein>
    <submittedName>
        <fullName evidence="1">Uncharacterized protein</fullName>
    </submittedName>
</protein>
<reference evidence="1 2" key="1">
    <citation type="submission" date="2018-08" db="EMBL/GenBank/DDBJ databases">
        <title>Genome Sequences of Legionella pneumophila subsp. pneumophila Isolates, Recovered from a Drinking Water System in a Large Builging.</title>
        <authorList>
            <person name="Gomez-Alvarez V."/>
            <person name="Boczek L."/>
            <person name="King D."/>
            <person name="Pemberton A."/>
            <person name="Pfaller S."/>
            <person name="Rodgers M."/>
            <person name="Santodomingo J."/>
            <person name="Revetta R."/>
        </authorList>
    </citation>
    <scope>NUCLEOTIDE SEQUENCE [LARGE SCALE GENOMIC DNA]</scope>
    <source>
        <strain evidence="1 2">L01C.1</strain>
    </source>
</reference>
<comment type="caution">
    <text evidence="1">The sequence shown here is derived from an EMBL/GenBank/DDBJ whole genome shotgun (WGS) entry which is preliminary data.</text>
</comment>
<dbReference type="Proteomes" id="UP000277145">
    <property type="component" value="Unassembled WGS sequence"/>
</dbReference>
<accession>A0A3A6VXD8</accession>